<proteinExistence type="predicted"/>
<sequence>MSRVNRGLGIDLNREFNPYLLGGGGKVNEAVSAGSGDSTAVVDRKSSEGEFDPISNKDGDDGDFSPPVEALKALNL</sequence>
<dbReference type="EMBL" id="OZ034813">
    <property type="protein sequence ID" value="CAL1356581.1"/>
    <property type="molecule type" value="Genomic_DNA"/>
</dbReference>
<accession>A0AAV2CLE2</accession>
<dbReference type="AlphaFoldDB" id="A0AAV2CLE2"/>
<reference evidence="2 3" key="1">
    <citation type="submission" date="2024-04" db="EMBL/GenBank/DDBJ databases">
        <authorList>
            <person name="Fracassetti M."/>
        </authorList>
    </citation>
    <scope>NUCLEOTIDE SEQUENCE [LARGE SCALE GENOMIC DNA]</scope>
</reference>
<evidence type="ECO:0000313" key="2">
    <source>
        <dbReference type="EMBL" id="CAL1356581.1"/>
    </source>
</evidence>
<keyword evidence="3" id="KW-1185">Reference proteome</keyword>
<gene>
    <name evidence="2" type="ORF">LTRI10_LOCUS4274</name>
</gene>
<feature type="region of interest" description="Disordered" evidence="1">
    <location>
        <begin position="30"/>
        <end position="67"/>
    </location>
</feature>
<organism evidence="2 3">
    <name type="scientific">Linum trigynum</name>
    <dbReference type="NCBI Taxonomy" id="586398"/>
    <lineage>
        <taxon>Eukaryota</taxon>
        <taxon>Viridiplantae</taxon>
        <taxon>Streptophyta</taxon>
        <taxon>Embryophyta</taxon>
        <taxon>Tracheophyta</taxon>
        <taxon>Spermatophyta</taxon>
        <taxon>Magnoliopsida</taxon>
        <taxon>eudicotyledons</taxon>
        <taxon>Gunneridae</taxon>
        <taxon>Pentapetalae</taxon>
        <taxon>rosids</taxon>
        <taxon>fabids</taxon>
        <taxon>Malpighiales</taxon>
        <taxon>Linaceae</taxon>
        <taxon>Linum</taxon>
    </lineage>
</organism>
<name>A0AAV2CLE2_9ROSI</name>
<protein>
    <submittedName>
        <fullName evidence="2">Uncharacterized protein</fullName>
    </submittedName>
</protein>
<dbReference type="Proteomes" id="UP001497516">
    <property type="component" value="Chromosome 1"/>
</dbReference>
<evidence type="ECO:0000256" key="1">
    <source>
        <dbReference type="SAM" id="MobiDB-lite"/>
    </source>
</evidence>
<evidence type="ECO:0000313" key="3">
    <source>
        <dbReference type="Proteomes" id="UP001497516"/>
    </source>
</evidence>